<dbReference type="EMBL" id="AWFF01000060">
    <property type="protein sequence ID" value="KCZ53150.1"/>
    <property type="molecule type" value="Genomic_DNA"/>
</dbReference>
<evidence type="ECO:0000256" key="2">
    <source>
        <dbReference type="ARBA" id="ARBA00022759"/>
    </source>
</evidence>
<dbReference type="STRING" id="1280946.HY29_17745"/>
<dbReference type="EC" id="3.1.-.-" evidence="6"/>
<dbReference type="GO" id="GO:0016787">
    <property type="term" value="F:hydrolase activity"/>
    <property type="evidence" value="ECO:0007669"/>
    <property type="project" value="UniProtKB-KW"/>
</dbReference>
<gene>
    <name evidence="7" type="ORF">HY29_17745</name>
</gene>
<reference evidence="7 8" key="1">
    <citation type="journal article" date="2014" name="Antonie Van Leeuwenhoek">
        <title>Hyphomonas beringensis sp. nov. and Hyphomonas chukchiensis sp. nov., isolated from surface seawater of the Bering Sea and Chukchi Sea.</title>
        <authorList>
            <person name="Li C."/>
            <person name="Lai Q."/>
            <person name="Li G."/>
            <person name="Dong C."/>
            <person name="Wang J."/>
            <person name="Liao Y."/>
            <person name="Shao Z."/>
        </authorList>
    </citation>
    <scope>NUCLEOTIDE SEQUENCE [LARGE SCALE GENOMIC DNA]</scope>
    <source>
        <strain evidence="7 8">25B14_1</strain>
    </source>
</reference>
<sequence>MPDVHDRATRSRNMAAIKGKDTKPELIIRKGLHARGFRYRLHDRKLPGRPDLVLPKYHAVIFVNGCFWHGHDCNLFKWPGTRQEFWKEKIGANVARDRRNYAAIDEAGWRRVVIWECALKGPGRMEPGELLTRVADWIVSGEKMLTLRGS</sequence>
<dbReference type="PATRIC" id="fig|1280946.3.peg.2830"/>
<dbReference type="InterPro" id="IPR004603">
    <property type="entry name" value="DNA_mismatch_endonuc_vsr"/>
</dbReference>
<dbReference type="NCBIfam" id="TIGR00632">
    <property type="entry name" value="vsr"/>
    <property type="match status" value="1"/>
</dbReference>
<keyword evidence="5 6" id="KW-0234">DNA repair</keyword>
<dbReference type="InterPro" id="IPR011335">
    <property type="entry name" value="Restrct_endonuc-II-like"/>
</dbReference>
<dbReference type="GO" id="GO:0004519">
    <property type="term" value="F:endonuclease activity"/>
    <property type="evidence" value="ECO:0007669"/>
    <property type="project" value="UniProtKB-KW"/>
</dbReference>
<dbReference type="GO" id="GO:0006298">
    <property type="term" value="P:mismatch repair"/>
    <property type="evidence" value="ECO:0007669"/>
    <property type="project" value="UniProtKB-UniRule"/>
</dbReference>
<accession>A0A062UAK9</accession>
<comment type="caution">
    <text evidence="7">The sequence shown here is derived from an EMBL/GenBank/DDBJ whole genome shotgun (WGS) entry which is preliminary data.</text>
</comment>
<dbReference type="Gene3D" id="3.40.960.10">
    <property type="entry name" value="VSR Endonuclease"/>
    <property type="match status" value="1"/>
</dbReference>
<evidence type="ECO:0000256" key="5">
    <source>
        <dbReference type="ARBA" id="ARBA00023204"/>
    </source>
</evidence>
<dbReference type="AlphaFoldDB" id="A0A062UAK9"/>
<evidence type="ECO:0000256" key="4">
    <source>
        <dbReference type="ARBA" id="ARBA00022801"/>
    </source>
</evidence>
<proteinExistence type="inferred from homology"/>
<evidence type="ECO:0000313" key="8">
    <source>
        <dbReference type="Proteomes" id="UP000027037"/>
    </source>
</evidence>
<evidence type="ECO:0000256" key="3">
    <source>
        <dbReference type="ARBA" id="ARBA00022763"/>
    </source>
</evidence>
<evidence type="ECO:0000256" key="1">
    <source>
        <dbReference type="ARBA" id="ARBA00022722"/>
    </source>
</evidence>
<evidence type="ECO:0000313" key="7">
    <source>
        <dbReference type="EMBL" id="KCZ53150.1"/>
    </source>
</evidence>
<keyword evidence="8" id="KW-1185">Reference proteome</keyword>
<name>A0A062UAK9_9PROT</name>
<keyword evidence="3 6" id="KW-0227">DNA damage</keyword>
<keyword evidence="2 6" id="KW-0255">Endonuclease</keyword>
<dbReference type="Proteomes" id="UP000027037">
    <property type="component" value="Unassembled WGS sequence"/>
</dbReference>
<keyword evidence="1 6" id="KW-0540">Nuclease</keyword>
<organism evidence="7 8">
    <name type="scientific">Hyphomonas beringensis</name>
    <dbReference type="NCBI Taxonomy" id="1280946"/>
    <lineage>
        <taxon>Bacteria</taxon>
        <taxon>Pseudomonadati</taxon>
        <taxon>Pseudomonadota</taxon>
        <taxon>Alphaproteobacteria</taxon>
        <taxon>Hyphomonadales</taxon>
        <taxon>Hyphomonadaceae</taxon>
        <taxon>Hyphomonas</taxon>
    </lineage>
</organism>
<dbReference type="SUPFAM" id="SSF52980">
    <property type="entry name" value="Restriction endonuclease-like"/>
    <property type="match status" value="1"/>
</dbReference>
<keyword evidence="4 6" id="KW-0378">Hydrolase</keyword>
<evidence type="ECO:0000256" key="6">
    <source>
        <dbReference type="PIRNR" id="PIRNR018267"/>
    </source>
</evidence>
<dbReference type="PIRSF" id="PIRSF018267">
    <property type="entry name" value="VSR_endonuc"/>
    <property type="match status" value="1"/>
</dbReference>
<dbReference type="CDD" id="cd00221">
    <property type="entry name" value="Vsr"/>
    <property type="match status" value="1"/>
</dbReference>
<protein>
    <recommendedName>
        <fullName evidence="6">Very short patch repair endonuclease</fullName>
        <ecNumber evidence="6">3.1.-.-</ecNumber>
    </recommendedName>
</protein>
<dbReference type="OrthoDB" id="9801520at2"/>
<comment type="function">
    <text evidence="6">May nick specific sequences that contain T:G mispairs resulting from m5C-deamination.</text>
</comment>
<dbReference type="eggNOG" id="COG3727">
    <property type="taxonomic scope" value="Bacteria"/>
</dbReference>
<comment type="similarity">
    <text evidence="6">Belongs to the vsr family.</text>
</comment>
<dbReference type="Pfam" id="PF03852">
    <property type="entry name" value="Vsr"/>
    <property type="match status" value="1"/>
</dbReference>